<dbReference type="PROSITE" id="PS51192">
    <property type="entry name" value="HELICASE_ATP_BIND_1"/>
    <property type="match status" value="1"/>
</dbReference>
<keyword evidence="1" id="KW-0547">Nucleotide-binding</keyword>
<dbReference type="InterPro" id="IPR024590">
    <property type="entry name" value="HrpA_C"/>
</dbReference>
<dbReference type="PANTHER" id="PTHR18934:SF99">
    <property type="entry name" value="ATP-DEPENDENT RNA HELICASE DHX37-RELATED"/>
    <property type="match status" value="1"/>
</dbReference>
<evidence type="ECO:0000256" key="3">
    <source>
        <dbReference type="ARBA" id="ARBA00022806"/>
    </source>
</evidence>
<evidence type="ECO:0000256" key="4">
    <source>
        <dbReference type="ARBA" id="ARBA00022840"/>
    </source>
</evidence>
<dbReference type="Pfam" id="PF00270">
    <property type="entry name" value="DEAD"/>
    <property type="match status" value="1"/>
</dbReference>
<dbReference type="InterPro" id="IPR011545">
    <property type="entry name" value="DEAD/DEAH_box_helicase_dom"/>
</dbReference>
<evidence type="ECO:0000313" key="7">
    <source>
        <dbReference type="EMBL" id="MCX2982081.1"/>
    </source>
</evidence>
<dbReference type="InterPro" id="IPR007502">
    <property type="entry name" value="Helicase-assoc_dom"/>
</dbReference>
<dbReference type="InterPro" id="IPR014001">
    <property type="entry name" value="Helicase_ATP-bd"/>
</dbReference>
<dbReference type="InterPro" id="IPR027417">
    <property type="entry name" value="P-loop_NTPase"/>
</dbReference>
<proteinExistence type="predicted"/>
<dbReference type="EC" id="3.6.4.13" evidence="7"/>
<sequence length="1245" mass="141419">METTAGESTPVFDLTQLNFPAELPVVERRDEIAAAIAAHQVVILAGETGSGKTTQLPKICLQVGRGVNGLIGHTQPRRLAARTVAQRIAAETGTQLGELVGYQVRFNEQVGEQTQIKLMTDGILLAEIQRDRELKRYDTIIIDEAHERSLNIDFMLGYLKRLLPRRPDLKLIITSATIDVDSFSKHFGDAPVIEVSGRNHPVQTHYLEPGEDDFDLNSRIVDAVERILAREYGTPGDMLVFLSGEREIRELSKMLRGVQHNDLQVLPLYSRLSTAEQQRVFEPSGRGLRIVLATNVAETSLTVPGIRFVIDPGYARISRYSYQSQVQRLPVEAISRASANQRQGRCGRIAAGVCLRLYSEQDFDSRPEFTEPEIQRTNLASVVLQMLRLRLGEVEHFPFINAPDRRLVRDGYKLLEELGAVDLRGKLLQPGRQMSDLPVDPRLAKMLLAAGAAGCLREVLIITSGLSVQDPRVRPSDHQQAADQQHRRFLDERSDFLAWVALWDYFEERRQELSQNQLRKMCKKEFLGFTRMREWRDIHFQLTVACRQLGLRTNKEPADYNGVHQALLAGLLTNMGNWSEGQEYLGSRNRKFQIFPGSSQFKRKPKWIVAAEVVETSRVYARTVAEVDPLWSVAIAPHLLKHHYYEPHWQPRQGRVMAYQRSSLFGLVVQDKVRVHYGPIQPVESREILIREALVAGRCRQPPAFLRHNQQQVRELEELESRLRRRDIVVDPQVQEDFYQQRLPAEITTLSRLKSWLKRTTGADQEMRMTRAQLSLRAEQEDTGNLFPDHFEWQDLRLSLSYHFEPGHAADGVSVTVPVGLLNRVPRHVFDWLVPGLLREKCIQMVKGLPKLVRKQLVPVPDHVDRALADMPPLDRPLSEVLAARLRAMSGVKVAAEQWQAQPLEDYYRMNIRVVDEGGELLQQGRDLMQLIEQFRPLTQQGLQVAAVDSPATSGLTRWSIGDLPERWRSRQAGVDIESWPALVDEGDSVAVQLLDYRLQAQITHRLGLIRLARLQCSEPVRYIKRQMLKGNAASLVIAGAGMTREQLLEDLIDAAIAHAIFGAAELPREQAAFTAALESGRGQLVTAANECESLLLNALEPLTEARRLWPAAAIPKTLRDDIIEQVDGLFCPGFLRDTPLQWLRHYPRYCKSILQRLQRYSSSPLKDEQQLAMLAPGLKQLQTRLQDDPQALLISPPLNQYRWMLEEFRVSLFAQSLGTSVPVSAKRLQQQWQLALDWDAANPR</sequence>
<name>A0ABT3TJY0_9GAMM</name>
<gene>
    <name evidence="7" type="primary">hrpA</name>
    <name evidence="7" type="ORF">EYC98_14565</name>
</gene>
<accession>A0ABT3TJY0</accession>
<dbReference type="InterPro" id="IPR010222">
    <property type="entry name" value="RNA_helicase_HrpA"/>
</dbReference>
<dbReference type="Gene3D" id="3.40.50.300">
    <property type="entry name" value="P-loop containing nucleotide triphosphate hydrolases"/>
    <property type="match status" value="2"/>
</dbReference>
<dbReference type="Pfam" id="PF00271">
    <property type="entry name" value="Helicase_C"/>
    <property type="match status" value="1"/>
</dbReference>
<reference evidence="7" key="1">
    <citation type="submission" date="2019-02" db="EMBL/GenBank/DDBJ databases">
        <authorList>
            <person name="Li S.-H."/>
        </authorList>
    </citation>
    <scope>NUCLEOTIDE SEQUENCE</scope>
    <source>
        <strain evidence="7">IMCC14734</strain>
    </source>
</reference>
<organism evidence="7 8">
    <name type="scientific">Candidatus Litorirhabdus singularis</name>
    <dbReference type="NCBI Taxonomy" id="2518993"/>
    <lineage>
        <taxon>Bacteria</taxon>
        <taxon>Pseudomonadati</taxon>
        <taxon>Pseudomonadota</taxon>
        <taxon>Gammaproteobacteria</taxon>
        <taxon>Cellvibrionales</taxon>
        <taxon>Halieaceae</taxon>
        <taxon>Candidatus Litorirhabdus</taxon>
    </lineage>
</organism>
<dbReference type="Gene3D" id="1.20.120.1080">
    <property type="match status" value="1"/>
</dbReference>
<evidence type="ECO:0000259" key="6">
    <source>
        <dbReference type="PROSITE" id="PS51194"/>
    </source>
</evidence>
<keyword evidence="2 7" id="KW-0378">Hydrolase</keyword>
<dbReference type="Proteomes" id="UP001143362">
    <property type="component" value="Unassembled WGS sequence"/>
</dbReference>
<dbReference type="PANTHER" id="PTHR18934">
    <property type="entry name" value="ATP-DEPENDENT RNA HELICASE"/>
    <property type="match status" value="1"/>
</dbReference>
<dbReference type="SMART" id="SM00382">
    <property type="entry name" value="AAA"/>
    <property type="match status" value="1"/>
</dbReference>
<dbReference type="SMART" id="SM00487">
    <property type="entry name" value="DEXDc"/>
    <property type="match status" value="1"/>
</dbReference>
<evidence type="ECO:0000256" key="2">
    <source>
        <dbReference type="ARBA" id="ARBA00022801"/>
    </source>
</evidence>
<dbReference type="SUPFAM" id="SSF52540">
    <property type="entry name" value="P-loop containing nucleoside triphosphate hydrolases"/>
    <property type="match status" value="1"/>
</dbReference>
<dbReference type="CDD" id="cd18791">
    <property type="entry name" value="SF2_C_RHA"/>
    <property type="match status" value="1"/>
</dbReference>
<dbReference type="SMART" id="SM00847">
    <property type="entry name" value="HA2"/>
    <property type="match status" value="1"/>
</dbReference>
<feature type="domain" description="Helicase ATP-binding" evidence="5">
    <location>
        <begin position="33"/>
        <end position="196"/>
    </location>
</feature>
<dbReference type="Pfam" id="PF11898">
    <property type="entry name" value="DUF3418"/>
    <property type="match status" value="1"/>
</dbReference>
<dbReference type="GO" id="GO:0003724">
    <property type="term" value="F:RNA helicase activity"/>
    <property type="evidence" value="ECO:0007669"/>
    <property type="project" value="UniProtKB-EC"/>
</dbReference>
<evidence type="ECO:0000256" key="1">
    <source>
        <dbReference type="ARBA" id="ARBA00022741"/>
    </source>
</evidence>
<dbReference type="InterPro" id="IPR001650">
    <property type="entry name" value="Helicase_C-like"/>
</dbReference>
<evidence type="ECO:0000313" key="8">
    <source>
        <dbReference type="Proteomes" id="UP001143362"/>
    </source>
</evidence>
<dbReference type="Pfam" id="PF07717">
    <property type="entry name" value="OB_NTP_bind"/>
    <property type="match status" value="1"/>
</dbReference>
<comment type="caution">
    <text evidence="7">The sequence shown here is derived from an EMBL/GenBank/DDBJ whole genome shotgun (WGS) entry which is preliminary data.</text>
</comment>
<dbReference type="EMBL" id="SHNN01000003">
    <property type="protein sequence ID" value="MCX2982081.1"/>
    <property type="molecule type" value="Genomic_DNA"/>
</dbReference>
<dbReference type="Pfam" id="PF21010">
    <property type="entry name" value="HA2_C"/>
    <property type="match status" value="1"/>
</dbReference>
<dbReference type="CDD" id="cd17989">
    <property type="entry name" value="DEXHc_HrpA"/>
    <property type="match status" value="1"/>
</dbReference>
<dbReference type="RefSeq" id="WP_279246112.1">
    <property type="nucleotide sequence ID" value="NZ_SHNN01000003.1"/>
</dbReference>
<dbReference type="InterPro" id="IPR003593">
    <property type="entry name" value="AAA+_ATPase"/>
</dbReference>
<dbReference type="InterPro" id="IPR011709">
    <property type="entry name" value="DEAD-box_helicase_OB_fold"/>
</dbReference>
<feature type="domain" description="Helicase C-terminal" evidence="6">
    <location>
        <begin position="219"/>
        <end position="390"/>
    </location>
</feature>
<dbReference type="GO" id="GO:0016787">
    <property type="term" value="F:hydrolase activity"/>
    <property type="evidence" value="ECO:0007669"/>
    <property type="project" value="UniProtKB-KW"/>
</dbReference>
<dbReference type="PROSITE" id="PS51194">
    <property type="entry name" value="HELICASE_CTER"/>
    <property type="match status" value="1"/>
</dbReference>
<evidence type="ECO:0000259" key="5">
    <source>
        <dbReference type="PROSITE" id="PS51192"/>
    </source>
</evidence>
<keyword evidence="4" id="KW-0067">ATP-binding</keyword>
<keyword evidence="3 7" id="KW-0347">Helicase</keyword>
<protein>
    <submittedName>
        <fullName evidence="7">ATP-dependent RNA helicase HrpA</fullName>
        <ecNumber evidence="7">3.6.4.13</ecNumber>
    </submittedName>
</protein>
<dbReference type="SMART" id="SM00490">
    <property type="entry name" value="HELICc"/>
    <property type="match status" value="1"/>
</dbReference>
<dbReference type="NCBIfam" id="TIGR01967">
    <property type="entry name" value="DEAH_box_HrpA"/>
    <property type="match status" value="1"/>
</dbReference>
<keyword evidence="8" id="KW-1185">Reference proteome</keyword>